<dbReference type="AlphaFoldDB" id="A0A401JBR1"/>
<gene>
    <name evidence="3" type="ORF">SFMTTN_0906</name>
</gene>
<sequence>MKVLHVLNELRPSGAEIMLRIAAPLFRENGVECELLATGETVGPYAPVLEAAGYRIHHIPFARSPAFFMAVARFAKRSGFDLVHMHSERGFIGYVLAARMAGLRRLVRTVHNNFNFGGWLRMRRGFERRLAERLGVRFIAIAPGVEQTERRLYGTSPLLIPNWFDSAHFHPVTPEERAAARAAFGVRPDEYALVSVGNCSVVKNHTALIEALARCTEFPWRYLHIGLEEPGAPERVLAERLGIADRIRFIGAVDDVRPVLHAAELYVMPSQFEGLGIATLEAFAVGLPALLTEVPGLVDFRQYLEDVSYCEPSAGGIAAVLRHLLQKGAGLDGRGAARSAAIHQAFGARRGVLAYSALYSRVITETAGTVQALDETFVNGRQVNKQSGAKRDEIH</sequence>
<dbReference type="Proteomes" id="UP000286806">
    <property type="component" value="Unassembled WGS sequence"/>
</dbReference>
<organism evidence="3 4">
    <name type="scientific">Sulfuriferula multivorans</name>
    <dbReference type="NCBI Taxonomy" id="1559896"/>
    <lineage>
        <taxon>Bacteria</taxon>
        <taxon>Pseudomonadati</taxon>
        <taxon>Pseudomonadota</taxon>
        <taxon>Betaproteobacteria</taxon>
        <taxon>Nitrosomonadales</taxon>
        <taxon>Sulfuricellaceae</taxon>
        <taxon>Sulfuriferula</taxon>
    </lineage>
</organism>
<evidence type="ECO:0000313" key="4">
    <source>
        <dbReference type="Proteomes" id="UP000286806"/>
    </source>
</evidence>
<dbReference type="SUPFAM" id="SSF53756">
    <property type="entry name" value="UDP-Glycosyltransferase/glycogen phosphorylase"/>
    <property type="match status" value="1"/>
</dbReference>
<accession>A0A401JBR1</accession>
<keyword evidence="4" id="KW-1185">Reference proteome</keyword>
<evidence type="ECO:0000259" key="2">
    <source>
        <dbReference type="Pfam" id="PF13439"/>
    </source>
</evidence>
<proteinExistence type="predicted"/>
<dbReference type="GO" id="GO:0016757">
    <property type="term" value="F:glycosyltransferase activity"/>
    <property type="evidence" value="ECO:0007669"/>
    <property type="project" value="UniProtKB-ARBA"/>
</dbReference>
<reference evidence="3 4" key="1">
    <citation type="journal article" date="2019" name="Front. Microbiol.">
        <title>Genomes of Neutrophilic Sulfur-Oxidizing Chemolithoautotrophs Representing 9 Proteobacterial Species From 8 Genera.</title>
        <authorList>
            <person name="Watanabe T."/>
            <person name="Kojima H."/>
            <person name="Umezawa K."/>
            <person name="Hori C."/>
            <person name="Takasuka T.E."/>
            <person name="Kato Y."/>
            <person name="Fukui M."/>
        </authorList>
    </citation>
    <scope>NUCLEOTIDE SEQUENCE [LARGE SCALE GENOMIC DNA]</scope>
    <source>
        <strain evidence="3 4">TTN</strain>
    </source>
</reference>
<dbReference type="RefSeq" id="WP_124703937.1">
    <property type="nucleotide sequence ID" value="NZ_BGOW01000005.1"/>
</dbReference>
<dbReference type="Pfam" id="PF13439">
    <property type="entry name" value="Glyco_transf_4"/>
    <property type="match status" value="1"/>
</dbReference>
<dbReference type="Pfam" id="PF00534">
    <property type="entry name" value="Glycos_transf_1"/>
    <property type="match status" value="1"/>
</dbReference>
<dbReference type="InterPro" id="IPR001296">
    <property type="entry name" value="Glyco_trans_1"/>
</dbReference>
<dbReference type="EMBL" id="BGOW01000005">
    <property type="protein sequence ID" value="GBL45102.1"/>
    <property type="molecule type" value="Genomic_DNA"/>
</dbReference>
<dbReference type="OrthoDB" id="9775208at2"/>
<feature type="domain" description="Glycosyltransferase subfamily 4-like N-terminal" evidence="2">
    <location>
        <begin position="13"/>
        <end position="165"/>
    </location>
</feature>
<evidence type="ECO:0000313" key="3">
    <source>
        <dbReference type="EMBL" id="GBL45102.1"/>
    </source>
</evidence>
<dbReference type="InterPro" id="IPR028098">
    <property type="entry name" value="Glyco_trans_4-like_N"/>
</dbReference>
<feature type="domain" description="Glycosyl transferase family 1" evidence="1">
    <location>
        <begin position="179"/>
        <end position="300"/>
    </location>
</feature>
<dbReference type="Gene3D" id="3.40.50.2000">
    <property type="entry name" value="Glycogen Phosphorylase B"/>
    <property type="match status" value="2"/>
</dbReference>
<protein>
    <submittedName>
        <fullName evidence="3">Glycosyltransferase</fullName>
    </submittedName>
</protein>
<evidence type="ECO:0000259" key="1">
    <source>
        <dbReference type="Pfam" id="PF00534"/>
    </source>
</evidence>
<name>A0A401JBR1_9PROT</name>
<dbReference type="PANTHER" id="PTHR12526">
    <property type="entry name" value="GLYCOSYLTRANSFERASE"/>
    <property type="match status" value="1"/>
</dbReference>
<keyword evidence="3" id="KW-0808">Transferase</keyword>
<comment type="caution">
    <text evidence="3">The sequence shown here is derived from an EMBL/GenBank/DDBJ whole genome shotgun (WGS) entry which is preliminary data.</text>
</comment>